<feature type="domain" description="EF-hand" evidence="1">
    <location>
        <begin position="6"/>
        <end position="41"/>
    </location>
</feature>
<sequence>MEISPFLERKLARRFRTFDFDDDGDIDRADFERSAAAVADEFDHPPDSAARLRLLELSLALWDHLARSADADADGAITVEEYKHAFAGGLLVTEDSFDQGYRPFLDALMDVCDTDGDGRLDAEEHVRWTGALMNLPEDDAREIHRRLDEDGDGFVTTEDLLTAIHDFYFDEDPEGTGSWLLGPLDDD</sequence>
<dbReference type="InterPro" id="IPR018247">
    <property type="entry name" value="EF_Hand_1_Ca_BS"/>
</dbReference>
<dbReference type="AlphaFoldDB" id="A0A4Q7KM19"/>
<dbReference type="OrthoDB" id="3530529at2"/>
<dbReference type="Proteomes" id="UP000294257">
    <property type="component" value="Unassembled WGS sequence"/>
</dbReference>
<dbReference type="GO" id="GO:0005509">
    <property type="term" value="F:calcium ion binding"/>
    <property type="evidence" value="ECO:0007669"/>
    <property type="project" value="InterPro"/>
</dbReference>
<comment type="caution">
    <text evidence="2">The sequence shown here is derived from an EMBL/GenBank/DDBJ whole genome shotgun (WGS) entry which is preliminary data.</text>
</comment>
<dbReference type="Pfam" id="PF13202">
    <property type="entry name" value="EF-hand_5"/>
    <property type="match status" value="1"/>
</dbReference>
<dbReference type="InterPro" id="IPR011992">
    <property type="entry name" value="EF-hand-dom_pair"/>
</dbReference>
<dbReference type="Pfam" id="PF13499">
    <property type="entry name" value="EF-hand_7"/>
    <property type="match status" value="1"/>
</dbReference>
<name>A0A4Q7KM19_9PSEU</name>
<feature type="domain" description="EF-hand" evidence="1">
    <location>
        <begin position="135"/>
        <end position="170"/>
    </location>
</feature>
<gene>
    <name evidence="2" type="ORF">EV193_107292</name>
</gene>
<dbReference type="SMART" id="SM00054">
    <property type="entry name" value="EFh"/>
    <property type="match status" value="4"/>
</dbReference>
<reference evidence="2 3" key="1">
    <citation type="submission" date="2019-02" db="EMBL/GenBank/DDBJ databases">
        <title>Genomic Encyclopedia of Type Strains, Phase IV (KMG-IV): sequencing the most valuable type-strain genomes for metagenomic binning, comparative biology and taxonomic classification.</title>
        <authorList>
            <person name="Goeker M."/>
        </authorList>
    </citation>
    <scope>NUCLEOTIDE SEQUENCE [LARGE SCALE GENOMIC DNA]</scope>
    <source>
        <strain evidence="2 3">DSM 101727</strain>
    </source>
</reference>
<evidence type="ECO:0000313" key="3">
    <source>
        <dbReference type="Proteomes" id="UP000294257"/>
    </source>
</evidence>
<feature type="domain" description="EF-hand" evidence="1">
    <location>
        <begin position="57"/>
        <end position="92"/>
    </location>
</feature>
<proteinExistence type="predicted"/>
<dbReference type="InterPro" id="IPR002048">
    <property type="entry name" value="EF_hand_dom"/>
</dbReference>
<protein>
    <submittedName>
        <fullName evidence="2">Ca2+-binding EF-hand superfamily protein</fullName>
    </submittedName>
</protein>
<dbReference type="EMBL" id="SGWQ01000007">
    <property type="protein sequence ID" value="RZS36611.1"/>
    <property type="molecule type" value="Genomic_DNA"/>
</dbReference>
<dbReference type="Gene3D" id="1.10.238.10">
    <property type="entry name" value="EF-hand"/>
    <property type="match status" value="1"/>
</dbReference>
<evidence type="ECO:0000259" key="1">
    <source>
        <dbReference type="PROSITE" id="PS50222"/>
    </source>
</evidence>
<dbReference type="PROSITE" id="PS50222">
    <property type="entry name" value="EF_HAND_2"/>
    <property type="match status" value="3"/>
</dbReference>
<dbReference type="SUPFAM" id="SSF47473">
    <property type="entry name" value="EF-hand"/>
    <property type="match status" value="1"/>
</dbReference>
<dbReference type="PROSITE" id="PS00018">
    <property type="entry name" value="EF_HAND_1"/>
    <property type="match status" value="3"/>
</dbReference>
<evidence type="ECO:0000313" key="2">
    <source>
        <dbReference type="EMBL" id="RZS36611.1"/>
    </source>
</evidence>
<dbReference type="RefSeq" id="WP_130346080.1">
    <property type="nucleotide sequence ID" value="NZ_SGWQ01000007.1"/>
</dbReference>
<keyword evidence="3" id="KW-1185">Reference proteome</keyword>
<organism evidence="2 3">
    <name type="scientific">Herbihabitans rhizosphaerae</name>
    <dbReference type="NCBI Taxonomy" id="1872711"/>
    <lineage>
        <taxon>Bacteria</taxon>
        <taxon>Bacillati</taxon>
        <taxon>Actinomycetota</taxon>
        <taxon>Actinomycetes</taxon>
        <taxon>Pseudonocardiales</taxon>
        <taxon>Pseudonocardiaceae</taxon>
        <taxon>Herbihabitans</taxon>
    </lineage>
</organism>
<accession>A0A4Q7KM19</accession>